<evidence type="ECO:0000313" key="4">
    <source>
        <dbReference type="Proteomes" id="UP000218399"/>
    </source>
</evidence>
<keyword evidence="2" id="KW-0472">Membrane</keyword>
<evidence type="ECO:0000313" key="3">
    <source>
        <dbReference type="EMBL" id="PAU68291.1"/>
    </source>
</evidence>
<dbReference type="EMBL" id="MVOH01000006">
    <property type="protein sequence ID" value="PAU68291.1"/>
    <property type="molecule type" value="Genomic_DNA"/>
</dbReference>
<reference evidence="3 4" key="1">
    <citation type="journal article" date="2017" name="ISME J.">
        <title>Unveiling bifidobacterial biogeography across the mammalian branch of the tree of life.</title>
        <authorList>
            <person name="Milani C."/>
            <person name="Mangifesta M."/>
            <person name="Mancabelli L."/>
            <person name="Lugli G.A."/>
            <person name="James K."/>
            <person name="Duranti S."/>
            <person name="Turroni F."/>
            <person name="Ferrario C."/>
            <person name="Ossiprandi M.C."/>
            <person name="van Sinderen D."/>
            <person name="Ventura M."/>
        </authorList>
    </citation>
    <scope>NUCLEOTIDE SEQUENCE [LARGE SCALE GENOMIC DNA]</scope>
    <source>
        <strain evidence="4">Ham19E</strain>
    </source>
</reference>
<keyword evidence="2" id="KW-1133">Transmembrane helix</keyword>
<evidence type="ECO:0000256" key="2">
    <source>
        <dbReference type="SAM" id="Phobius"/>
    </source>
</evidence>
<organism evidence="3 4">
    <name type="scientific">Bifidobacterium criceti</name>
    <dbReference type="NCBI Taxonomy" id="1960969"/>
    <lineage>
        <taxon>Bacteria</taxon>
        <taxon>Bacillati</taxon>
        <taxon>Actinomycetota</taxon>
        <taxon>Actinomycetes</taxon>
        <taxon>Bifidobacteriales</taxon>
        <taxon>Bifidobacteriaceae</taxon>
        <taxon>Bifidobacterium</taxon>
    </lineage>
</organism>
<evidence type="ECO:0000256" key="1">
    <source>
        <dbReference type="SAM" id="MobiDB-lite"/>
    </source>
</evidence>
<protein>
    <submittedName>
        <fullName evidence="3">Uncharacterized protein</fullName>
    </submittedName>
</protein>
<name>A0A2A2EH12_9BIFI</name>
<feature type="region of interest" description="Disordered" evidence="1">
    <location>
        <begin position="1"/>
        <end position="118"/>
    </location>
</feature>
<keyword evidence="2" id="KW-0812">Transmembrane</keyword>
<comment type="caution">
    <text evidence="3">The sequence shown here is derived from an EMBL/GenBank/DDBJ whole genome shotgun (WGS) entry which is preliminary data.</text>
</comment>
<gene>
    <name evidence="3" type="ORF">B1526_0476</name>
</gene>
<dbReference type="AlphaFoldDB" id="A0A2A2EH12"/>
<accession>A0A2A2EH12</accession>
<keyword evidence="4" id="KW-1185">Reference proteome</keyword>
<feature type="transmembrane region" description="Helical" evidence="2">
    <location>
        <begin position="128"/>
        <end position="151"/>
    </location>
</feature>
<sequence>MSYGNDPSQDPFGQPAPYGYGEQGGYAQGGYSQEGYSQGSYPQDGAYDSPGQGSAPYGWQNHGASPQQPQPPQQPQQPYSPYRSGGAPQAQQPYGYTGRPPYMPYGGGTPSGPFDTAAPKRGGNGVKIAIGVTAAIIAIFIAIGWGFAYMMRSMTEAAITHATSAATEDLRRRGYDPDNYVDANGRVTDEQVYRYSDSEDFQQYKSAVDTMYAKYMNMSDDELKDTLPEFSEEGVKQFGAFLTILADLKSANAFGDSRTTTDPQEITDYYQGQIDYLDELEQRLLNGEPLGTSVRIKTSDGRVIEVDGDKEPAYTKPDDVNATIAQWEHNITAVPITQGADGTYLETGEALAKAVGLTPNYDFQSVHQVCSSGRLGDDRSLGAYCPVTQDIIYINQGLDDFDAQISDIYYPNAVKHELAHALIHRICGTTQPPLGVDPEALTNSYATLYFGADRDMLQHNAEQGATWYVMTDASDEAARRVHTGQCQVN</sequence>
<dbReference type="Proteomes" id="UP000218399">
    <property type="component" value="Unassembled WGS sequence"/>
</dbReference>
<proteinExistence type="predicted"/>
<feature type="compositionally biased region" description="Low complexity" evidence="1">
    <location>
        <begin position="29"/>
        <end position="43"/>
    </location>
</feature>